<dbReference type="InterPro" id="IPR000315">
    <property type="entry name" value="Znf_B-box"/>
</dbReference>
<keyword evidence="6" id="KW-1185">Reference proteome</keyword>
<feature type="region of interest" description="Disordered" evidence="3">
    <location>
        <begin position="16"/>
        <end position="35"/>
    </location>
</feature>
<reference evidence="5" key="1">
    <citation type="submission" date="2018-11" db="EMBL/GenBank/DDBJ databases">
        <authorList>
            <person name="Alioto T."/>
            <person name="Alioto T."/>
        </authorList>
    </citation>
    <scope>NUCLEOTIDE SEQUENCE</scope>
</reference>
<keyword evidence="2" id="KW-0175">Coiled coil</keyword>
<dbReference type="Pfam" id="PF00643">
    <property type="entry name" value="zf-B_box"/>
    <property type="match status" value="1"/>
</dbReference>
<proteinExistence type="predicted"/>
<organism evidence="5 6">
    <name type="scientific">Mytilus galloprovincialis</name>
    <name type="common">Mediterranean mussel</name>
    <dbReference type="NCBI Taxonomy" id="29158"/>
    <lineage>
        <taxon>Eukaryota</taxon>
        <taxon>Metazoa</taxon>
        <taxon>Spiralia</taxon>
        <taxon>Lophotrochozoa</taxon>
        <taxon>Mollusca</taxon>
        <taxon>Bivalvia</taxon>
        <taxon>Autobranchia</taxon>
        <taxon>Pteriomorphia</taxon>
        <taxon>Mytilida</taxon>
        <taxon>Mytiloidea</taxon>
        <taxon>Mytilidae</taxon>
        <taxon>Mytilinae</taxon>
        <taxon>Mytilus</taxon>
    </lineage>
</organism>
<evidence type="ECO:0000313" key="6">
    <source>
        <dbReference type="Proteomes" id="UP000596742"/>
    </source>
</evidence>
<dbReference type="Proteomes" id="UP000596742">
    <property type="component" value="Unassembled WGS sequence"/>
</dbReference>
<keyword evidence="1" id="KW-0863">Zinc-finger</keyword>
<evidence type="ECO:0000256" key="3">
    <source>
        <dbReference type="SAM" id="MobiDB-lite"/>
    </source>
</evidence>
<evidence type="ECO:0000313" key="5">
    <source>
        <dbReference type="EMBL" id="VDH96797.1"/>
    </source>
</evidence>
<feature type="domain" description="B box-type" evidence="4">
    <location>
        <begin position="153"/>
        <end position="193"/>
    </location>
</feature>
<keyword evidence="1" id="KW-0862">Zinc</keyword>
<gene>
    <name evidence="5" type="ORF">MGAL_10B034785</name>
</gene>
<accession>A0A8B6BXJ1</accession>
<evidence type="ECO:0000256" key="1">
    <source>
        <dbReference type="PROSITE-ProRule" id="PRU00024"/>
    </source>
</evidence>
<name>A0A8B6BXJ1_MYTGA</name>
<keyword evidence="1" id="KW-0479">Metal-binding</keyword>
<dbReference type="GO" id="GO:0061630">
    <property type="term" value="F:ubiquitin protein ligase activity"/>
    <property type="evidence" value="ECO:0007669"/>
    <property type="project" value="TreeGrafter"/>
</dbReference>
<dbReference type="PANTHER" id="PTHR25462">
    <property type="entry name" value="BONUS, ISOFORM C-RELATED"/>
    <property type="match status" value="1"/>
</dbReference>
<protein>
    <recommendedName>
        <fullName evidence="4">B box-type domain-containing protein</fullName>
    </recommendedName>
</protein>
<dbReference type="SMART" id="SM00336">
    <property type="entry name" value="BBOX"/>
    <property type="match status" value="2"/>
</dbReference>
<feature type="domain" description="B box-type" evidence="4">
    <location>
        <begin position="100"/>
        <end position="146"/>
    </location>
</feature>
<feature type="coiled-coil region" evidence="2">
    <location>
        <begin position="194"/>
        <end position="228"/>
    </location>
</feature>
<dbReference type="CDD" id="cd19757">
    <property type="entry name" value="Bbox1"/>
    <property type="match status" value="1"/>
</dbReference>
<dbReference type="InterPro" id="IPR047153">
    <property type="entry name" value="TRIM45/56/19-like"/>
</dbReference>
<dbReference type="OrthoDB" id="6123834at2759"/>
<dbReference type="PANTHER" id="PTHR25462:SF305">
    <property type="entry name" value="RING-TYPE DOMAIN-CONTAINING PROTEIN"/>
    <property type="match status" value="1"/>
</dbReference>
<evidence type="ECO:0000256" key="2">
    <source>
        <dbReference type="SAM" id="Coils"/>
    </source>
</evidence>
<comment type="caution">
    <text evidence="5">The sequence shown here is derived from an EMBL/GenBank/DDBJ whole genome shotgun (WGS) entry which is preliminary data.</text>
</comment>
<dbReference type="Gene3D" id="3.30.160.60">
    <property type="entry name" value="Classic Zinc Finger"/>
    <property type="match status" value="1"/>
</dbReference>
<dbReference type="GO" id="GO:0005654">
    <property type="term" value="C:nucleoplasm"/>
    <property type="evidence" value="ECO:0007669"/>
    <property type="project" value="TreeGrafter"/>
</dbReference>
<evidence type="ECO:0000259" key="4">
    <source>
        <dbReference type="PROSITE" id="PS50119"/>
    </source>
</evidence>
<dbReference type="GO" id="GO:0008270">
    <property type="term" value="F:zinc ion binding"/>
    <property type="evidence" value="ECO:0007669"/>
    <property type="project" value="UniProtKB-KW"/>
</dbReference>
<dbReference type="PROSITE" id="PS50119">
    <property type="entry name" value="ZF_BBOX"/>
    <property type="match status" value="2"/>
</dbReference>
<dbReference type="SUPFAM" id="SSF57845">
    <property type="entry name" value="B-box zinc-binding domain"/>
    <property type="match status" value="1"/>
</dbReference>
<dbReference type="EMBL" id="UYJE01000816">
    <property type="protein sequence ID" value="VDH96797.1"/>
    <property type="molecule type" value="Genomic_DNA"/>
</dbReference>
<dbReference type="AlphaFoldDB" id="A0A8B6BXJ1"/>
<sequence>MKEKQDKAAVIYQKMMSSEKELKDRKGKGPTHVQQMPSTFNLQEFTTKTKDNPLTAALRENFDKDITHKAAWDYMTLKQSADEFEKLKQNRDYGVTSAQTSFRKCVFCDSNAVFFCYQCKAAFCQMCRANYHDKLPVSKDHSVKDLKSVNPSAFQLVCSEHKAEYTYYCVSCKTLVCSTCVTTVHTGHEMSEIKRKAEEIKKIARSKLANMKEKLHRLSKLVEKTKSVHIPHLDEESEDAITSIRTIENDVHNIIKTKADIKTNEIEDKQNWTKEELQSTYHNNKRTFKKQTAVGESLQTLLSEEHAVSFLVSYQTLERDLYELTGEILEDKELNAIKPPDLVAFLDEIVYSIEEYKKSLETGAAK</sequence>